<dbReference type="PANTHER" id="PTHR35011">
    <property type="entry name" value="2,3-DIKETO-L-GULONATE TRAP TRANSPORTER SMALL PERMEASE PROTEIN YIAM"/>
    <property type="match status" value="1"/>
</dbReference>
<keyword evidence="2" id="KW-0813">Transport</keyword>
<keyword evidence="6 8" id="KW-1133">Transmembrane helix</keyword>
<keyword evidence="7 8" id="KW-0472">Membrane</keyword>
<organism evidence="10">
    <name type="scientific">bioreactor metagenome</name>
    <dbReference type="NCBI Taxonomy" id="1076179"/>
    <lineage>
        <taxon>unclassified sequences</taxon>
        <taxon>metagenomes</taxon>
        <taxon>ecological metagenomes</taxon>
    </lineage>
</organism>
<protein>
    <recommendedName>
        <fullName evidence="9">Tripartite ATP-independent periplasmic transporters DctQ component domain-containing protein</fullName>
    </recommendedName>
</protein>
<gene>
    <name evidence="10" type="ORF">SDC9_186063</name>
</gene>
<evidence type="ECO:0000256" key="8">
    <source>
        <dbReference type="SAM" id="Phobius"/>
    </source>
</evidence>
<comment type="caution">
    <text evidence="10">The sequence shown here is derived from an EMBL/GenBank/DDBJ whole genome shotgun (WGS) entry which is preliminary data.</text>
</comment>
<dbReference type="InterPro" id="IPR055348">
    <property type="entry name" value="DctQ"/>
</dbReference>
<evidence type="ECO:0000259" key="9">
    <source>
        <dbReference type="Pfam" id="PF04290"/>
    </source>
</evidence>
<keyword evidence="4" id="KW-0997">Cell inner membrane</keyword>
<comment type="subcellular location">
    <subcellularLocation>
        <location evidence="1">Cell inner membrane</location>
        <topology evidence="1">Multi-pass membrane protein</topology>
    </subcellularLocation>
</comment>
<dbReference type="EMBL" id="VSSQ01093838">
    <property type="protein sequence ID" value="MPN38539.1"/>
    <property type="molecule type" value="Genomic_DNA"/>
</dbReference>
<evidence type="ECO:0000256" key="2">
    <source>
        <dbReference type="ARBA" id="ARBA00022448"/>
    </source>
</evidence>
<sequence>MSRYLFIWVSFLGAVAAYKENRHVGVTLLTDNLKGVSLIVVKTLGYIALFFTLGIMLWGSIIYTKTTAASLGAATGIPFGYMAVSLTFATIGIIGIIAKDAILYYRRLIENKKGGQK</sequence>
<evidence type="ECO:0000256" key="6">
    <source>
        <dbReference type="ARBA" id="ARBA00022989"/>
    </source>
</evidence>
<feature type="transmembrane region" description="Helical" evidence="8">
    <location>
        <begin position="43"/>
        <end position="64"/>
    </location>
</feature>
<dbReference type="Pfam" id="PF04290">
    <property type="entry name" value="DctQ"/>
    <property type="match status" value="1"/>
</dbReference>
<dbReference type="GO" id="GO:0015740">
    <property type="term" value="P:C4-dicarboxylate transport"/>
    <property type="evidence" value="ECO:0007669"/>
    <property type="project" value="TreeGrafter"/>
</dbReference>
<name>A0A645HK16_9ZZZZ</name>
<keyword evidence="3" id="KW-1003">Cell membrane</keyword>
<accession>A0A645HK16</accession>
<dbReference type="AlphaFoldDB" id="A0A645HK16"/>
<evidence type="ECO:0000256" key="1">
    <source>
        <dbReference type="ARBA" id="ARBA00004429"/>
    </source>
</evidence>
<evidence type="ECO:0000256" key="4">
    <source>
        <dbReference type="ARBA" id="ARBA00022519"/>
    </source>
</evidence>
<reference evidence="10" key="1">
    <citation type="submission" date="2019-08" db="EMBL/GenBank/DDBJ databases">
        <authorList>
            <person name="Kucharzyk K."/>
            <person name="Murdoch R.W."/>
            <person name="Higgins S."/>
            <person name="Loffler F."/>
        </authorList>
    </citation>
    <scope>NUCLEOTIDE SEQUENCE</scope>
</reference>
<evidence type="ECO:0000256" key="3">
    <source>
        <dbReference type="ARBA" id="ARBA00022475"/>
    </source>
</evidence>
<proteinExistence type="predicted"/>
<evidence type="ECO:0000256" key="5">
    <source>
        <dbReference type="ARBA" id="ARBA00022692"/>
    </source>
</evidence>
<dbReference type="GO" id="GO:0022857">
    <property type="term" value="F:transmembrane transporter activity"/>
    <property type="evidence" value="ECO:0007669"/>
    <property type="project" value="TreeGrafter"/>
</dbReference>
<evidence type="ECO:0000313" key="10">
    <source>
        <dbReference type="EMBL" id="MPN38539.1"/>
    </source>
</evidence>
<feature type="domain" description="Tripartite ATP-independent periplasmic transporters DctQ component" evidence="9">
    <location>
        <begin position="2"/>
        <end position="94"/>
    </location>
</feature>
<keyword evidence="5 8" id="KW-0812">Transmembrane</keyword>
<evidence type="ECO:0000256" key="7">
    <source>
        <dbReference type="ARBA" id="ARBA00023136"/>
    </source>
</evidence>
<dbReference type="GO" id="GO:0005886">
    <property type="term" value="C:plasma membrane"/>
    <property type="evidence" value="ECO:0007669"/>
    <property type="project" value="UniProtKB-SubCell"/>
</dbReference>
<dbReference type="InterPro" id="IPR007387">
    <property type="entry name" value="TRAP_DctQ"/>
</dbReference>
<feature type="transmembrane region" description="Helical" evidence="8">
    <location>
        <begin position="76"/>
        <end position="98"/>
    </location>
</feature>
<dbReference type="PANTHER" id="PTHR35011:SF2">
    <property type="entry name" value="2,3-DIKETO-L-GULONATE TRAP TRANSPORTER SMALL PERMEASE PROTEIN YIAM"/>
    <property type="match status" value="1"/>
</dbReference>